<dbReference type="PANTHER" id="PTHR47424:SF2">
    <property type="entry name" value="TRANSCRIPTION FACTOR DOMAIN-CONTAINING PROTEIN-RELATED"/>
    <property type="match status" value="1"/>
</dbReference>
<dbReference type="Pfam" id="PF03902">
    <property type="entry name" value="Gal4_dimer"/>
    <property type="match status" value="1"/>
</dbReference>
<evidence type="ECO:0000256" key="2">
    <source>
        <dbReference type="ARBA" id="ARBA00023163"/>
    </source>
</evidence>
<keyword evidence="3" id="KW-0539">Nucleus</keyword>
<comment type="caution">
    <text evidence="6">The sequence shown here is derived from an EMBL/GenBank/DDBJ whole genome shotgun (WGS) entry which is preliminary data.</text>
</comment>
<evidence type="ECO:0000256" key="4">
    <source>
        <dbReference type="SAM" id="MobiDB-lite"/>
    </source>
</evidence>
<feature type="domain" description="Xylanolytic transcriptional activator regulatory" evidence="5">
    <location>
        <begin position="240"/>
        <end position="316"/>
    </location>
</feature>
<evidence type="ECO:0000313" key="7">
    <source>
        <dbReference type="Proteomes" id="UP001043456"/>
    </source>
</evidence>
<dbReference type="GO" id="GO:0000978">
    <property type="term" value="F:RNA polymerase II cis-regulatory region sequence-specific DNA binding"/>
    <property type="evidence" value="ECO:0007669"/>
    <property type="project" value="TreeGrafter"/>
</dbReference>
<reference evidence="6 7" key="1">
    <citation type="submission" date="2018-10" db="EMBL/GenBank/DDBJ databases">
        <title>Pan-genome distribution and transcriptional activeness of fungal secondary metabolism genes in Aspergillus section Fumigati.</title>
        <authorList>
            <person name="Takahashi H."/>
            <person name="Umemura M."/>
            <person name="Ninomiya A."/>
            <person name="Kusuya Y."/>
            <person name="Urayama S."/>
            <person name="Shimizu M."/>
            <person name="Watanabe A."/>
            <person name="Kamei K."/>
            <person name="Yaguchi T."/>
            <person name="Hagiwara D."/>
        </authorList>
    </citation>
    <scope>NUCLEOTIDE SEQUENCE [LARGE SCALE GENOMIC DNA]</scope>
    <source>
        <strain evidence="6 7">IFM 55266</strain>
    </source>
</reference>
<dbReference type="AlphaFoldDB" id="A0A9P3EW14"/>
<dbReference type="EMBL" id="BHVY01000004">
    <property type="protein sequence ID" value="GIJ88147.1"/>
    <property type="molecule type" value="Genomic_DNA"/>
</dbReference>
<dbReference type="InterPro" id="IPR051127">
    <property type="entry name" value="Fungal_SecMet_Regulators"/>
</dbReference>
<dbReference type="GO" id="GO:0000981">
    <property type="term" value="F:DNA-binding transcription factor activity, RNA polymerase II-specific"/>
    <property type="evidence" value="ECO:0007669"/>
    <property type="project" value="TreeGrafter"/>
</dbReference>
<evidence type="ECO:0000259" key="5">
    <source>
        <dbReference type="SMART" id="SM00906"/>
    </source>
</evidence>
<dbReference type="RefSeq" id="XP_043158893.1">
    <property type="nucleotide sequence ID" value="XM_043302958.1"/>
</dbReference>
<keyword evidence="7" id="KW-1185">Reference proteome</keyword>
<gene>
    <name evidence="6" type="ORF">Asppvi_007064</name>
</gene>
<feature type="compositionally biased region" description="Basic and acidic residues" evidence="4">
    <location>
        <begin position="66"/>
        <end position="76"/>
    </location>
</feature>
<evidence type="ECO:0000256" key="1">
    <source>
        <dbReference type="ARBA" id="ARBA00023015"/>
    </source>
</evidence>
<organism evidence="6 7">
    <name type="scientific">Aspergillus pseudoviridinutans</name>
    <dbReference type="NCBI Taxonomy" id="1517512"/>
    <lineage>
        <taxon>Eukaryota</taxon>
        <taxon>Fungi</taxon>
        <taxon>Dikarya</taxon>
        <taxon>Ascomycota</taxon>
        <taxon>Pezizomycotina</taxon>
        <taxon>Eurotiomycetes</taxon>
        <taxon>Eurotiomycetidae</taxon>
        <taxon>Eurotiales</taxon>
        <taxon>Aspergillaceae</taxon>
        <taxon>Aspergillus</taxon>
        <taxon>Aspergillus subgen. Fumigati</taxon>
    </lineage>
</organism>
<evidence type="ECO:0000313" key="6">
    <source>
        <dbReference type="EMBL" id="GIJ88147.1"/>
    </source>
</evidence>
<dbReference type="Pfam" id="PF04082">
    <property type="entry name" value="Fungal_trans"/>
    <property type="match status" value="1"/>
</dbReference>
<name>A0A9P3EW14_9EURO</name>
<accession>A0A9P3EW14</accession>
<dbReference type="Gene3D" id="1.20.5.170">
    <property type="match status" value="1"/>
</dbReference>
<protein>
    <submittedName>
        <fullName evidence="6">Lactose regulatory protein lac9 and GAL4-like protein</fullName>
    </submittedName>
</protein>
<sequence>MPPNGFEPGTYGRNSHIPARAALGSPRHLTEVETRVRMLETALDRLFPAGEIDSILRLVLDDDLPRSHDSRPDELSTKAYSRGDLTFSSTSDRSSSEGATEPLSAAGSTEIDTLLDAFNQPIRLAETTPGVDESQLIDNYFCTYHPIYPFVQEATFRSEHRNPVLRAHPRVWPILADTVMAFGAWLSSDRSLGIHSRYYIRAKERLRHEPIFGTTGNLCLVQALLLLSDFSQRQGSPVESQQYLGWAMQMAINLNLHREPTDANPPPSPLSHEIQRRVWWSVYCFESCSAKICGRPLLLPEDDLITVQFPSNLNDSDLLPSSRTWPVEVDGPTIYLGLIQQSSYHRMANSIYRGLLAKSSVTWQDVHALKKQIDDWHIAFPYCTQNCNVDPVPDWHIATRCRQTLCDRSLKLLIQRPLLLRWMKMRCHTNREPAREELSAERACRMEGLHAAQTTIEMISDMLKRKQYSVLNLPFILYALFHAVLVPAIHLKADPSSLESISCLQDIAMVGQIMDFVPVDNDALVSSFSFVLDRLCSLALETKPPAELARTSYAYGSPHNFQLPLRNIFGNDELKILESEAATNQPSVNFSEWLQ</sequence>
<dbReference type="GO" id="GO:0008270">
    <property type="term" value="F:zinc ion binding"/>
    <property type="evidence" value="ECO:0007669"/>
    <property type="project" value="InterPro"/>
</dbReference>
<dbReference type="Proteomes" id="UP001043456">
    <property type="component" value="Unassembled WGS sequence"/>
</dbReference>
<dbReference type="SMART" id="SM00906">
    <property type="entry name" value="Fungal_trans"/>
    <property type="match status" value="1"/>
</dbReference>
<dbReference type="GO" id="GO:0005634">
    <property type="term" value="C:nucleus"/>
    <property type="evidence" value="ECO:0007669"/>
    <property type="project" value="TreeGrafter"/>
</dbReference>
<dbReference type="GO" id="GO:0006351">
    <property type="term" value="P:DNA-templated transcription"/>
    <property type="evidence" value="ECO:0007669"/>
    <property type="project" value="InterPro"/>
</dbReference>
<keyword evidence="1" id="KW-0805">Transcription regulation</keyword>
<dbReference type="CDD" id="cd12148">
    <property type="entry name" value="fungal_TF_MHR"/>
    <property type="match status" value="1"/>
</dbReference>
<dbReference type="InterPro" id="IPR007219">
    <property type="entry name" value="XnlR_reg_dom"/>
</dbReference>
<dbReference type="GO" id="GO:0000435">
    <property type="term" value="P:positive regulation of transcription from RNA polymerase II promoter by galactose"/>
    <property type="evidence" value="ECO:0007669"/>
    <property type="project" value="TreeGrafter"/>
</dbReference>
<dbReference type="OrthoDB" id="3364175at2759"/>
<dbReference type="InterPro" id="IPR005600">
    <property type="entry name" value="Gal4_dimer_dom"/>
</dbReference>
<evidence type="ECO:0000256" key="3">
    <source>
        <dbReference type="ARBA" id="ARBA00023242"/>
    </source>
</evidence>
<proteinExistence type="predicted"/>
<feature type="region of interest" description="Disordered" evidence="4">
    <location>
        <begin position="66"/>
        <end position="106"/>
    </location>
</feature>
<keyword evidence="2" id="KW-0804">Transcription</keyword>
<dbReference type="GeneID" id="67005674"/>
<dbReference type="PANTHER" id="PTHR47424">
    <property type="entry name" value="REGULATORY PROTEIN GAL4"/>
    <property type="match status" value="1"/>
</dbReference>